<evidence type="ECO:0008006" key="3">
    <source>
        <dbReference type="Google" id="ProtNLM"/>
    </source>
</evidence>
<name>A0ABY5W483_9ACTN</name>
<dbReference type="RefSeq" id="WP_259862861.1">
    <property type="nucleotide sequence ID" value="NZ_BAAAST010000152.1"/>
</dbReference>
<keyword evidence="2" id="KW-1185">Reference proteome</keyword>
<gene>
    <name evidence="1" type="ORF">Dfulv_11850</name>
</gene>
<dbReference type="EMBL" id="CP073720">
    <property type="protein sequence ID" value="UWP84877.1"/>
    <property type="molecule type" value="Genomic_DNA"/>
</dbReference>
<proteinExistence type="predicted"/>
<evidence type="ECO:0000313" key="1">
    <source>
        <dbReference type="EMBL" id="UWP84877.1"/>
    </source>
</evidence>
<accession>A0ABY5W483</accession>
<dbReference type="Proteomes" id="UP001059617">
    <property type="component" value="Chromosome"/>
</dbReference>
<reference evidence="1" key="1">
    <citation type="submission" date="2021-04" db="EMBL/GenBank/DDBJ databases">
        <authorList>
            <person name="Hartkoorn R.C."/>
            <person name="Beaudoing E."/>
            <person name="Hot D."/>
        </authorList>
    </citation>
    <scope>NUCLEOTIDE SEQUENCE</scope>
    <source>
        <strain evidence="1">NRRL B-16292</strain>
    </source>
</reference>
<organism evidence="1 2">
    <name type="scientific">Dactylosporangium fulvum</name>
    <dbReference type="NCBI Taxonomy" id="53359"/>
    <lineage>
        <taxon>Bacteria</taxon>
        <taxon>Bacillati</taxon>
        <taxon>Actinomycetota</taxon>
        <taxon>Actinomycetes</taxon>
        <taxon>Micromonosporales</taxon>
        <taxon>Micromonosporaceae</taxon>
        <taxon>Dactylosporangium</taxon>
    </lineage>
</organism>
<reference evidence="1" key="2">
    <citation type="submission" date="2022-09" db="EMBL/GenBank/DDBJ databases">
        <title>Biosynthetic gene clusters of Dactylosporangioum fulvum.</title>
        <authorList>
            <person name="Caradec T."/>
        </authorList>
    </citation>
    <scope>NUCLEOTIDE SEQUENCE</scope>
    <source>
        <strain evidence="1">NRRL B-16292</strain>
    </source>
</reference>
<sequence length="59" mass="6234">MAATGEDLLAIEGLPGDRVAALLTAGGVPFSELRQHRASLEEAYMELTRDGVEFSASGR</sequence>
<evidence type="ECO:0000313" key="2">
    <source>
        <dbReference type="Proteomes" id="UP001059617"/>
    </source>
</evidence>
<protein>
    <recommendedName>
        <fullName evidence="3">ABC transporter ATP-binding protein</fullName>
    </recommendedName>
</protein>